<dbReference type="AlphaFoldDB" id="A0A5B6WKQ8"/>
<comment type="caution">
    <text evidence="1">The sequence shown here is derived from an EMBL/GenBank/DDBJ whole genome shotgun (WGS) entry which is preliminary data.</text>
</comment>
<protein>
    <submittedName>
        <fullName evidence="1">Uncharacterized protein</fullName>
    </submittedName>
</protein>
<evidence type="ECO:0000313" key="2">
    <source>
        <dbReference type="Proteomes" id="UP000325315"/>
    </source>
</evidence>
<reference evidence="1" key="1">
    <citation type="submission" date="2019-08" db="EMBL/GenBank/DDBJ databases">
        <authorList>
            <person name="Liu F."/>
        </authorList>
    </citation>
    <scope>NUCLEOTIDE SEQUENCE [LARGE SCALE GENOMIC DNA]</scope>
    <source>
        <strain evidence="1">PA1801</strain>
        <tissue evidence="1">Leaf</tissue>
    </source>
</reference>
<name>A0A5B6WKQ8_9ROSI</name>
<keyword evidence="2" id="KW-1185">Reference proteome</keyword>
<gene>
    <name evidence="1" type="ORF">EPI10_021780</name>
</gene>
<accession>A0A5B6WKQ8</accession>
<evidence type="ECO:0000313" key="1">
    <source>
        <dbReference type="EMBL" id="KAA3481412.1"/>
    </source>
</evidence>
<dbReference type="EMBL" id="SMMG02000003">
    <property type="protein sequence ID" value="KAA3481412.1"/>
    <property type="molecule type" value="Genomic_DNA"/>
</dbReference>
<organism evidence="1 2">
    <name type="scientific">Gossypium australe</name>
    <dbReference type="NCBI Taxonomy" id="47621"/>
    <lineage>
        <taxon>Eukaryota</taxon>
        <taxon>Viridiplantae</taxon>
        <taxon>Streptophyta</taxon>
        <taxon>Embryophyta</taxon>
        <taxon>Tracheophyta</taxon>
        <taxon>Spermatophyta</taxon>
        <taxon>Magnoliopsida</taxon>
        <taxon>eudicotyledons</taxon>
        <taxon>Gunneridae</taxon>
        <taxon>Pentapetalae</taxon>
        <taxon>rosids</taxon>
        <taxon>malvids</taxon>
        <taxon>Malvales</taxon>
        <taxon>Malvaceae</taxon>
        <taxon>Malvoideae</taxon>
        <taxon>Gossypium</taxon>
    </lineage>
</organism>
<proteinExistence type="predicted"/>
<dbReference type="Proteomes" id="UP000325315">
    <property type="component" value="Unassembled WGS sequence"/>
</dbReference>
<sequence>MSKDYKRTNFARSWPSLDFLIRAPFEWLPNKSDSFNLLLAISRIPNMLFLICFLQLQEDKIFYLQSTPCNFGDIRLKWSSICFLQLQEDKIFYLQSTPYNFSEIMLK</sequence>